<feature type="compositionally biased region" description="Basic residues" evidence="1">
    <location>
        <begin position="1"/>
        <end position="15"/>
    </location>
</feature>
<gene>
    <name evidence="2" type="ORF">B0T21DRAFT_441985</name>
</gene>
<evidence type="ECO:0000313" key="2">
    <source>
        <dbReference type="EMBL" id="KAK0735501.1"/>
    </source>
</evidence>
<feature type="compositionally biased region" description="Polar residues" evidence="1">
    <location>
        <begin position="262"/>
        <end position="272"/>
    </location>
</feature>
<sequence>MPSSKTAKKKQRQKKAAAEKNQVIPEMTEEELTSMISGLEPTAYEKTLVDAARKHGDVADMIITRHDSLLKIRVHEEILVVDFAKMAKAINRSLNAKYYELLESTTAENRTIQVRKYAKTLVNNINGALNYMTAQITEDSLFSTKFAALDSVRSVLESILRGPKPLQDNMSRFPAFQKWDVKLMVVLKHFKPAEMCKIRCSGYRCDEHDTPTQVQSAEVPDATEHEVAIREKNLPAPSQTEVSSSQIKASSSQNPSLEDDLTQSFETTSSSEPLRKEPPRPKLTKEEITNMISPLFPTVLNEVMISTALAHPSVIPAIKVAYEAKVATESSRTKAWDTLCLVMNTGLNDYYRLYIRSGISVARYADQSATYIDDALTQVYTDFRALHKPLYSTKIAALEGIRKILEEVLRCPDELRDALCWHVEVETTNDWAHNLVRILECFEDEEIYKLVKGKTDEPNDFWSNRGVPALLELARKVKGPDCHPWRKEFFRDSLLEVSSLLWKAVTKCVDPLMVEDDYEQGFPVECTCGFFEDSDEDGDSGCRCYSCEGIDDIDDEDLELYSLMPLA</sequence>
<evidence type="ECO:0000256" key="1">
    <source>
        <dbReference type="SAM" id="MobiDB-lite"/>
    </source>
</evidence>
<name>A0AA40EFC6_9PEZI</name>
<organism evidence="2 3">
    <name type="scientific">Apiosordaria backusii</name>
    <dbReference type="NCBI Taxonomy" id="314023"/>
    <lineage>
        <taxon>Eukaryota</taxon>
        <taxon>Fungi</taxon>
        <taxon>Dikarya</taxon>
        <taxon>Ascomycota</taxon>
        <taxon>Pezizomycotina</taxon>
        <taxon>Sordariomycetes</taxon>
        <taxon>Sordariomycetidae</taxon>
        <taxon>Sordariales</taxon>
        <taxon>Lasiosphaeriaceae</taxon>
        <taxon>Apiosordaria</taxon>
    </lineage>
</organism>
<accession>A0AA40EFC6</accession>
<comment type="caution">
    <text evidence="2">The sequence shown here is derived from an EMBL/GenBank/DDBJ whole genome shotgun (WGS) entry which is preliminary data.</text>
</comment>
<dbReference type="AlphaFoldDB" id="A0AA40EFC6"/>
<keyword evidence="3" id="KW-1185">Reference proteome</keyword>
<feature type="compositionally biased region" description="Basic and acidic residues" evidence="1">
    <location>
        <begin position="273"/>
        <end position="284"/>
    </location>
</feature>
<feature type="region of interest" description="Disordered" evidence="1">
    <location>
        <begin position="231"/>
        <end position="284"/>
    </location>
</feature>
<proteinExistence type="predicted"/>
<dbReference type="EMBL" id="JAUKTV010000007">
    <property type="protein sequence ID" value="KAK0735501.1"/>
    <property type="molecule type" value="Genomic_DNA"/>
</dbReference>
<reference evidence="2" key="1">
    <citation type="submission" date="2023-06" db="EMBL/GenBank/DDBJ databases">
        <title>Genome-scale phylogeny and comparative genomics of the fungal order Sordariales.</title>
        <authorList>
            <consortium name="Lawrence Berkeley National Laboratory"/>
            <person name="Hensen N."/>
            <person name="Bonometti L."/>
            <person name="Westerberg I."/>
            <person name="Brannstrom I.O."/>
            <person name="Guillou S."/>
            <person name="Cros-Aarteil S."/>
            <person name="Calhoun S."/>
            <person name="Haridas S."/>
            <person name="Kuo A."/>
            <person name="Mondo S."/>
            <person name="Pangilinan J."/>
            <person name="Riley R."/>
            <person name="Labutti K."/>
            <person name="Andreopoulos B."/>
            <person name="Lipzen A."/>
            <person name="Chen C."/>
            <person name="Yanf M."/>
            <person name="Daum C."/>
            <person name="Ng V."/>
            <person name="Clum A."/>
            <person name="Steindorff A."/>
            <person name="Ohm R."/>
            <person name="Martin F."/>
            <person name="Silar P."/>
            <person name="Natvig D."/>
            <person name="Lalanne C."/>
            <person name="Gautier V."/>
            <person name="Ament-Velasquez S.L."/>
            <person name="Kruys A."/>
            <person name="Hutchinson M.I."/>
            <person name="Powell A.J."/>
            <person name="Barry K."/>
            <person name="Miller A.N."/>
            <person name="Grigoriev I.V."/>
            <person name="Debuchy R."/>
            <person name="Gladieux P."/>
            <person name="Thoren M.H."/>
            <person name="Johannesson H."/>
        </authorList>
    </citation>
    <scope>NUCLEOTIDE SEQUENCE</scope>
    <source>
        <strain evidence="2">CBS 540.89</strain>
    </source>
</reference>
<feature type="compositionally biased region" description="Low complexity" evidence="1">
    <location>
        <begin position="243"/>
        <end position="256"/>
    </location>
</feature>
<feature type="region of interest" description="Disordered" evidence="1">
    <location>
        <begin position="1"/>
        <end position="21"/>
    </location>
</feature>
<dbReference type="Proteomes" id="UP001172159">
    <property type="component" value="Unassembled WGS sequence"/>
</dbReference>
<protein>
    <submittedName>
        <fullName evidence="2">Uncharacterized protein</fullName>
    </submittedName>
</protein>
<evidence type="ECO:0000313" key="3">
    <source>
        <dbReference type="Proteomes" id="UP001172159"/>
    </source>
</evidence>